<keyword evidence="2" id="KW-0444">Lipid biosynthesis</keyword>
<protein>
    <submittedName>
        <fullName evidence="10">Acyl-ACP thioesterase</fullName>
    </submittedName>
</protein>
<evidence type="ECO:0000256" key="7">
    <source>
        <dbReference type="ARBA" id="ARBA00023160"/>
    </source>
</evidence>
<dbReference type="Pfam" id="PF20791">
    <property type="entry name" value="Acyl-ACP_TE_C"/>
    <property type="match status" value="1"/>
</dbReference>
<evidence type="ECO:0000256" key="3">
    <source>
        <dbReference type="ARBA" id="ARBA00022801"/>
    </source>
</evidence>
<sequence>MTVIGKYPFQLSPQDCDFREQVSLPALGDLILQAAGKSADENGFGMQKLNTANRTWVVSRMAIEMQRFPKWREWINIETWVEEVGRTSTTRHFRISDEYGKEIGGSSTLWAMIDVESRRAIDLKTIEGLSEAASGIPAVIDKPGRVPSVDGGTKKTHNVRYSDIDFNQHANSMKYVEWLLDSFSLDWHQNHYIKRFEINFLHEVLYGDQVEIFHKQDKMLSLFEIKKPDGNGVCKMKLEWQ</sequence>
<dbReference type="Gene3D" id="3.10.129.10">
    <property type="entry name" value="Hotdog Thioesterase"/>
    <property type="match status" value="2"/>
</dbReference>
<organism evidence="10 11">
    <name type="scientific">Paludibacter jiangxiensis</name>
    <dbReference type="NCBI Taxonomy" id="681398"/>
    <lineage>
        <taxon>Bacteria</taxon>
        <taxon>Pseudomonadati</taxon>
        <taxon>Bacteroidota</taxon>
        <taxon>Bacteroidia</taxon>
        <taxon>Bacteroidales</taxon>
        <taxon>Paludibacteraceae</taxon>
        <taxon>Paludibacter</taxon>
    </lineage>
</organism>
<dbReference type="STRING" id="681398.PJIAN_1437"/>
<keyword evidence="5" id="KW-0809">Transit peptide</keyword>
<reference evidence="11" key="2">
    <citation type="journal article" date="2017" name="Genome Announc.">
        <title>Draft genome sequence of Paludibacter jiangxiensis NM7(T), a propionate-producing fermentative bacterium.</title>
        <authorList>
            <person name="Qiu Y.-L."/>
            <person name="Tourlousse D.M."/>
            <person name="Matsuura N."/>
            <person name="Ohashi A."/>
            <person name="Sekiguchi Y."/>
        </authorList>
    </citation>
    <scope>NUCLEOTIDE SEQUENCE [LARGE SCALE GENOMIC DNA]</scope>
    <source>
        <strain evidence="11">NM7</strain>
    </source>
</reference>
<dbReference type="GO" id="GO:0000036">
    <property type="term" value="F:acyl carrier activity"/>
    <property type="evidence" value="ECO:0007669"/>
    <property type="project" value="TreeGrafter"/>
</dbReference>
<dbReference type="InterPro" id="IPR002864">
    <property type="entry name" value="Acyl-ACP_thioesterase_NHD"/>
</dbReference>
<feature type="domain" description="Acyl-ACP thioesterase N-terminal hotdog" evidence="8">
    <location>
        <begin position="9"/>
        <end position="122"/>
    </location>
</feature>
<evidence type="ECO:0000256" key="1">
    <source>
        <dbReference type="ARBA" id="ARBA00006500"/>
    </source>
</evidence>
<dbReference type="SUPFAM" id="SSF54637">
    <property type="entry name" value="Thioesterase/thiol ester dehydrase-isomerase"/>
    <property type="match status" value="2"/>
</dbReference>
<dbReference type="RefSeq" id="WP_068701571.1">
    <property type="nucleotide sequence ID" value="NZ_BDCR01000001.1"/>
</dbReference>
<dbReference type="Pfam" id="PF01643">
    <property type="entry name" value="Acyl-ACP_TE"/>
    <property type="match status" value="1"/>
</dbReference>
<dbReference type="EMBL" id="BDCR01000001">
    <property type="protein sequence ID" value="GAT61851.1"/>
    <property type="molecule type" value="Genomic_DNA"/>
</dbReference>
<feature type="domain" description="Acyl-ACP thioesterase-like C-terminal" evidence="9">
    <location>
        <begin position="152"/>
        <end position="241"/>
    </location>
</feature>
<evidence type="ECO:0000256" key="5">
    <source>
        <dbReference type="ARBA" id="ARBA00022946"/>
    </source>
</evidence>
<evidence type="ECO:0000256" key="2">
    <source>
        <dbReference type="ARBA" id="ARBA00022516"/>
    </source>
</evidence>
<evidence type="ECO:0000256" key="4">
    <source>
        <dbReference type="ARBA" id="ARBA00022832"/>
    </source>
</evidence>
<dbReference type="CDD" id="cd00586">
    <property type="entry name" value="4HBT"/>
    <property type="match status" value="1"/>
</dbReference>
<proteinExistence type="inferred from homology"/>
<keyword evidence="3" id="KW-0378">Hydrolase</keyword>
<dbReference type="InterPro" id="IPR045023">
    <property type="entry name" value="FATA/B"/>
</dbReference>
<evidence type="ECO:0000259" key="9">
    <source>
        <dbReference type="Pfam" id="PF20791"/>
    </source>
</evidence>
<dbReference type="AlphaFoldDB" id="A0A170YJ85"/>
<keyword evidence="6" id="KW-0443">Lipid metabolism</keyword>
<accession>A0A170YJ85</accession>
<evidence type="ECO:0000313" key="11">
    <source>
        <dbReference type="Proteomes" id="UP000076586"/>
    </source>
</evidence>
<dbReference type="InterPro" id="IPR029069">
    <property type="entry name" value="HotDog_dom_sf"/>
</dbReference>
<comment type="caution">
    <text evidence="10">The sequence shown here is derived from an EMBL/GenBank/DDBJ whole genome shotgun (WGS) entry which is preliminary data.</text>
</comment>
<keyword evidence="4" id="KW-0276">Fatty acid metabolism</keyword>
<evidence type="ECO:0000313" key="10">
    <source>
        <dbReference type="EMBL" id="GAT61851.1"/>
    </source>
</evidence>
<keyword evidence="11" id="KW-1185">Reference proteome</keyword>
<dbReference type="OrthoDB" id="9801517at2"/>
<evidence type="ECO:0000256" key="6">
    <source>
        <dbReference type="ARBA" id="ARBA00023098"/>
    </source>
</evidence>
<dbReference type="PANTHER" id="PTHR31727">
    <property type="entry name" value="OLEOYL-ACYL CARRIER PROTEIN THIOESTERASE 1, CHLOROPLASTIC"/>
    <property type="match status" value="1"/>
</dbReference>
<evidence type="ECO:0000259" key="8">
    <source>
        <dbReference type="Pfam" id="PF01643"/>
    </source>
</evidence>
<dbReference type="Proteomes" id="UP000076586">
    <property type="component" value="Unassembled WGS sequence"/>
</dbReference>
<dbReference type="InterPro" id="IPR049427">
    <property type="entry name" value="Acyl-ACP_TE_C"/>
</dbReference>
<dbReference type="GO" id="GO:0016297">
    <property type="term" value="F:fatty acyl-[ACP] hydrolase activity"/>
    <property type="evidence" value="ECO:0007669"/>
    <property type="project" value="InterPro"/>
</dbReference>
<dbReference type="PANTHER" id="PTHR31727:SF6">
    <property type="entry name" value="OLEOYL-ACYL CARRIER PROTEIN THIOESTERASE 1, CHLOROPLASTIC"/>
    <property type="match status" value="1"/>
</dbReference>
<comment type="similarity">
    <text evidence="1">Belongs to the acyl-ACP thioesterase family.</text>
</comment>
<keyword evidence="7" id="KW-0275">Fatty acid biosynthesis</keyword>
<name>A0A170YJ85_9BACT</name>
<gene>
    <name evidence="10" type="ORF">PJIAN_1437</name>
</gene>
<reference evidence="11" key="1">
    <citation type="submission" date="2016-04" db="EMBL/GenBank/DDBJ databases">
        <title>Draft genome sequence of Paludibacter jiangxiensis strain NM7.</title>
        <authorList>
            <person name="Qiu Y."/>
            <person name="Matsuura N."/>
            <person name="Ohashi A."/>
            <person name="Tourlousse M.D."/>
            <person name="Sekiguchi Y."/>
        </authorList>
    </citation>
    <scope>NUCLEOTIDE SEQUENCE [LARGE SCALE GENOMIC DNA]</scope>
    <source>
        <strain evidence="11">NM7</strain>
    </source>
</reference>